<feature type="binding site" evidence="20">
    <location>
        <position position="376"/>
    </location>
    <ligand>
        <name>UDP-N-acetyl-alpha-D-glucosamine</name>
        <dbReference type="ChEBI" id="CHEBI:57705"/>
    </ligand>
</feature>
<comment type="caution">
    <text evidence="23">The sequence shown here is derived from an EMBL/GenBank/DDBJ whole genome shotgun (WGS) entry which is preliminary data.</text>
</comment>
<comment type="cofactor">
    <cofactor evidence="20">
        <name>Mg(2+)</name>
        <dbReference type="ChEBI" id="CHEBI:18420"/>
    </cofactor>
    <text evidence="20">Binds 1 Mg(2+) ion per subunit.</text>
</comment>
<dbReference type="GO" id="GO:0000902">
    <property type="term" value="P:cell morphogenesis"/>
    <property type="evidence" value="ECO:0007669"/>
    <property type="project" value="UniProtKB-UniRule"/>
</dbReference>
<evidence type="ECO:0000256" key="12">
    <source>
        <dbReference type="ARBA" id="ARBA00022960"/>
    </source>
</evidence>
<feature type="domain" description="Mannose-1-phosphate guanyltransferase C-terminal" evidence="22">
    <location>
        <begin position="319"/>
        <end position="379"/>
    </location>
</feature>
<dbReference type="Pfam" id="PF00483">
    <property type="entry name" value="NTP_transferase"/>
    <property type="match status" value="1"/>
</dbReference>
<keyword evidence="10 20" id="KW-0677">Repeat</keyword>
<evidence type="ECO:0000256" key="14">
    <source>
        <dbReference type="ARBA" id="ARBA00023268"/>
    </source>
</evidence>
<feature type="binding site" evidence="20">
    <location>
        <position position="350"/>
    </location>
    <ligand>
        <name>UDP-N-acetyl-alpha-D-glucosamine</name>
        <dbReference type="ChEBI" id="CHEBI:57705"/>
    </ligand>
</feature>
<evidence type="ECO:0000256" key="19">
    <source>
        <dbReference type="ARBA" id="ARBA00049628"/>
    </source>
</evidence>
<dbReference type="GO" id="GO:0009252">
    <property type="term" value="P:peptidoglycan biosynthetic process"/>
    <property type="evidence" value="ECO:0007669"/>
    <property type="project" value="UniProtKB-UniRule"/>
</dbReference>
<feature type="binding site" evidence="20">
    <location>
        <position position="422"/>
    </location>
    <ligand>
        <name>acetyl-CoA</name>
        <dbReference type="ChEBI" id="CHEBI:57288"/>
    </ligand>
</feature>
<dbReference type="Gene3D" id="3.90.550.10">
    <property type="entry name" value="Spore Coat Polysaccharide Biosynthesis Protein SpsA, Chain A"/>
    <property type="match status" value="1"/>
</dbReference>
<evidence type="ECO:0000256" key="2">
    <source>
        <dbReference type="ARBA" id="ARBA00005166"/>
    </source>
</evidence>
<evidence type="ECO:0000313" key="24">
    <source>
        <dbReference type="Proteomes" id="UP000036756"/>
    </source>
</evidence>
<dbReference type="STRING" id="1121307.CLCY_4c00390"/>
<gene>
    <name evidence="20 23" type="primary">glmU</name>
    <name evidence="23" type="ORF">CLCY_4c00390</name>
</gene>
<dbReference type="Gene3D" id="2.160.10.10">
    <property type="entry name" value="Hexapeptide repeat proteins"/>
    <property type="match status" value="2"/>
</dbReference>
<feature type="binding site" evidence="20">
    <location>
        <position position="365"/>
    </location>
    <ligand>
        <name>UDP-N-acetyl-alpha-D-glucosamine</name>
        <dbReference type="ChEBI" id="CHEBI:57705"/>
    </ligand>
</feature>
<dbReference type="GO" id="GO:0019134">
    <property type="term" value="F:glucosamine-1-phosphate N-acetyltransferase activity"/>
    <property type="evidence" value="ECO:0007669"/>
    <property type="project" value="UniProtKB-UniRule"/>
</dbReference>
<keyword evidence="14 20" id="KW-0511">Multifunctional enzyme</keyword>
<dbReference type="Pfam" id="PF00132">
    <property type="entry name" value="Hexapep"/>
    <property type="match status" value="2"/>
</dbReference>
<evidence type="ECO:0000259" key="21">
    <source>
        <dbReference type="Pfam" id="PF00483"/>
    </source>
</evidence>
<keyword evidence="16 20" id="KW-0961">Cell wall biogenesis/degradation</keyword>
<feature type="binding site" evidence="20">
    <location>
        <position position="227"/>
    </location>
    <ligand>
        <name>UDP-N-acetyl-alpha-D-glucosamine</name>
        <dbReference type="ChEBI" id="CHEBI:57705"/>
    </ligand>
</feature>
<feature type="binding site" evidence="20">
    <location>
        <position position="170"/>
    </location>
    <ligand>
        <name>UDP-N-acetyl-alpha-D-glucosamine</name>
        <dbReference type="ChEBI" id="CHEBI:57705"/>
    </ligand>
</feature>
<evidence type="ECO:0000313" key="23">
    <source>
        <dbReference type="EMBL" id="KMT22067.1"/>
    </source>
</evidence>
<dbReference type="CDD" id="cd03353">
    <property type="entry name" value="LbH_GlmU_C"/>
    <property type="match status" value="1"/>
</dbReference>
<keyword evidence="6 20" id="KW-0963">Cytoplasm</keyword>
<feature type="region of interest" description="Pyrophosphorylase" evidence="20">
    <location>
        <begin position="1"/>
        <end position="229"/>
    </location>
</feature>
<feature type="active site" description="Proton acceptor" evidence="20">
    <location>
        <position position="362"/>
    </location>
</feature>
<dbReference type="InterPro" id="IPR005835">
    <property type="entry name" value="NTP_transferase_dom"/>
</dbReference>
<evidence type="ECO:0000256" key="3">
    <source>
        <dbReference type="ARBA" id="ARBA00005208"/>
    </source>
</evidence>
<name>A0A0J8D877_CLOCY</name>
<feature type="binding site" evidence="20">
    <location>
        <position position="227"/>
    </location>
    <ligand>
        <name>Mg(2+)</name>
        <dbReference type="ChEBI" id="CHEBI:18420"/>
    </ligand>
</feature>
<feature type="region of interest" description="Linker" evidence="20">
    <location>
        <begin position="230"/>
        <end position="250"/>
    </location>
</feature>
<evidence type="ECO:0000256" key="18">
    <source>
        <dbReference type="ARBA" id="ARBA00048493"/>
    </source>
</evidence>
<dbReference type="RefSeq" id="WP_048570170.1">
    <property type="nucleotide sequence ID" value="NZ_LFVU01000024.1"/>
</dbReference>
<feature type="binding site" evidence="20">
    <location>
        <position position="140"/>
    </location>
    <ligand>
        <name>UDP-N-acetyl-alpha-D-glucosamine</name>
        <dbReference type="ChEBI" id="CHEBI:57705"/>
    </ligand>
</feature>
<evidence type="ECO:0000256" key="7">
    <source>
        <dbReference type="ARBA" id="ARBA00022679"/>
    </source>
</evidence>
<dbReference type="OrthoDB" id="9775031at2"/>
<dbReference type="CDD" id="cd02540">
    <property type="entry name" value="GT2_GlmU_N_bac"/>
    <property type="match status" value="1"/>
</dbReference>
<dbReference type="GO" id="GO:0003977">
    <property type="term" value="F:UDP-N-acetylglucosamine diphosphorylase activity"/>
    <property type="evidence" value="ECO:0007669"/>
    <property type="project" value="UniProtKB-UniRule"/>
</dbReference>
<evidence type="ECO:0000256" key="5">
    <source>
        <dbReference type="ARBA" id="ARBA00007947"/>
    </source>
</evidence>
<evidence type="ECO:0000256" key="10">
    <source>
        <dbReference type="ARBA" id="ARBA00022737"/>
    </source>
</evidence>
<feature type="region of interest" description="N-acetyltransferase" evidence="20">
    <location>
        <begin position="251"/>
        <end position="457"/>
    </location>
</feature>
<accession>A0A0J8D877</accession>
<dbReference type="NCBIfam" id="TIGR01173">
    <property type="entry name" value="glmU"/>
    <property type="match status" value="1"/>
</dbReference>
<dbReference type="InterPro" id="IPR050065">
    <property type="entry name" value="GlmU-like"/>
</dbReference>
<keyword evidence="9 20" id="KW-0479">Metal-binding</keyword>
<dbReference type="HAMAP" id="MF_01631">
    <property type="entry name" value="GlmU"/>
    <property type="match status" value="1"/>
</dbReference>
<comment type="similarity">
    <text evidence="5 20">In the N-terminal section; belongs to the N-acetylglucosamine-1-phosphate uridyltransferase family.</text>
</comment>
<feature type="binding site" evidence="20">
    <location>
        <begin position="9"/>
        <end position="12"/>
    </location>
    <ligand>
        <name>UDP-N-acetyl-alpha-D-glucosamine</name>
        <dbReference type="ChEBI" id="CHEBI:57705"/>
    </ligand>
</feature>
<dbReference type="AlphaFoldDB" id="A0A0J8D877"/>
<dbReference type="InterPro" id="IPR029044">
    <property type="entry name" value="Nucleotide-diphossugar_trans"/>
</dbReference>
<evidence type="ECO:0000256" key="11">
    <source>
        <dbReference type="ARBA" id="ARBA00022842"/>
    </source>
</evidence>
<feature type="binding site" evidence="20">
    <location>
        <position position="73"/>
    </location>
    <ligand>
        <name>UDP-N-acetyl-alpha-D-glucosamine</name>
        <dbReference type="ChEBI" id="CHEBI:57705"/>
    </ligand>
</feature>
<comment type="subunit">
    <text evidence="20">Homotrimer.</text>
</comment>
<evidence type="ECO:0000256" key="15">
    <source>
        <dbReference type="ARBA" id="ARBA00023315"/>
    </source>
</evidence>
<evidence type="ECO:0000256" key="9">
    <source>
        <dbReference type="ARBA" id="ARBA00022723"/>
    </source>
</evidence>
<dbReference type="InterPro" id="IPR038009">
    <property type="entry name" value="GlmU_C_LbH"/>
</dbReference>
<keyword evidence="8 20" id="KW-0548">Nucleotidyltransferase</keyword>
<dbReference type="GO" id="GO:0016020">
    <property type="term" value="C:membrane"/>
    <property type="evidence" value="ECO:0007669"/>
    <property type="project" value="GOC"/>
</dbReference>
<dbReference type="GO" id="GO:0008360">
    <property type="term" value="P:regulation of cell shape"/>
    <property type="evidence" value="ECO:0007669"/>
    <property type="project" value="UniProtKB-KW"/>
</dbReference>
<dbReference type="UniPathway" id="UPA00113">
    <property type="reaction ID" value="UER00532"/>
</dbReference>
<evidence type="ECO:0000259" key="22">
    <source>
        <dbReference type="Pfam" id="PF25087"/>
    </source>
</evidence>
<feature type="binding site" evidence="20">
    <location>
        <position position="23"/>
    </location>
    <ligand>
        <name>UDP-N-acetyl-alpha-D-glucosamine</name>
        <dbReference type="ChEBI" id="CHEBI:57705"/>
    </ligand>
</feature>
<dbReference type="SUPFAM" id="SSF51161">
    <property type="entry name" value="Trimeric LpxA-like enzymes"/>
    <property type="match status" value="1"/>
</dbReference>
<dbReference type="InterPro" id="IPR005882">
    <property type="entry name" value="Bifunctional_GlmU"/>
</dbReference>
<dbReference type="GO" id="GO:0000287">
    <property type="term" value="F:magnesium ion binding"/>
    <property type="evidence" value="ECO:0007669"/>
    <property type="project" value="UniProtKB-UniRule"/>
</dbReference>
<dbReference type="EMBL" id="LFVU01000024">
    <property type="protein sequence ID" value="KMT22067.1"/>
    <property type="molecule type" value="Genomic_DNA"/>
</dbReference>
<feature type="binding site" evidence="20">
    <location>
        <position position="439"/>
    </location>
    <ligand>
        <name>acetyl-CoA</name>
        <dbReference type="ChEBI" id="CHEBI:57288"/>
    </ligand>
</feature>
<comment type="pathway">
    <text evidence="2 20">Nucleotide-sugar biosynthesis; UDP-N-acetyl-alpha-D-glucosamine biosynthesis; N-acetyl-alpha-D-glucosamine 1-phosphate from alpha-D-glucosamine 6-phosphate (route II): step 2/2.</text>
</comment>
<comment type="pathway">
    <text evidence="20">Bacterial outer membrane biogenesis; LPS lipid A biosynthesis.</text>
</comment>
<dbReference type="GO" id="GO:0009245">
    <property type="term" value="P:lipid A biosynthetic process"/>
    <property type="evidence" value="ECO:0007669"/>
    <property type="project" value="UniProtKB-UniRule"/>
</dbReference>
<feature type="binding site" evidence="20">
    <location>
        <position position="332"/>
    </location>
    <ligand>
        <name>UDP-N-acetyl-alpha-D-glucosamine</name>
        <dbReference type="ChEBI" id="CHEBI:57705"/>
    </ligand>
</feature>
<evidence type="ECO:0000256" key="1">
    <source>
        <dbReference type="ARBA" id="ARBA00004496"/>
    </source>
</evidence>
<keyword evidence="15 20" id="KW-0012">Acyltransferase</keyword>
<keyword evidence="7 20" id="KW-0808">Transferase</keyword>
<comment type="pathway">
    <text evidence="3 20">Nucleotide-sugar biosynthesis; UDP-N-acetyl-alpha-D-glucosamine biosynthesis; UDP-N-acetyl-alpha-D-glucosamine from N-acetyl-alpha-D-glucosamine 1-phosphate: step 1/1.</text>
</comment>
<comment type="function">
    <text evidence="19 20">Catalyzes the last two sequential reactions in the de novo biosynthetic pathway for UDP-N-acetylglucosamine (UDP-GlcNAc). The C-terminal domain catalyzes the transfer of acetyl group from acetyl coenzyme A to glucosamine-1-phosphate (GlcN-1-P) to produce N-acetylglucosamine-1-phosphate (GlcNAc-1-P), which is converted into UDP-GlcNAc by the transfer of uridine 5-monophosphate (from uridine 5-triphosphate), a reaction catalyzed by the N-terminal domain.</text>
</comment>
<comment type="similarity">
    <text evidence="4 20">In the C-terminal section; belongs to the transferase hexapeptide repeat family.</text>
</comment>
<comment type="catalytic activity">
    <reaction evidence="18 20">
        <text>N-acetyl-alpha-D-glucosamine 1-phosphate + UTP + H(+) = UDP-N-acetyl-alpha-D-glucosamine + diphosphate</text>
        <dbReference type="Rhea" id="RHEA:13509"/>
        <dbReference type="ChEBI" id="CHEBI:15378"/>
        <dbReference type="ChEBI" id="CHEBI:33019"/>
        <dbReference type="ChEBI" id="CHEBI:46398"/>
        <dbReference type="ChEBI" id="CHEBI:57705"/>
        <dbReference type="ChEBI" id="CHEBI:57776"/>
        <dbReference type="EC" id="2.7.7.23"/>
    </reaction>
</comment>
<evidence type="ECO:0000256" key="13">
    <source>
        <dbReference type="ARBA" id="ARBA00022984"/>
    </source>
</evidence>
<dbReference type="PANTHER" id="PTHR43584:SF3">
    <property type="entry name" value="BIFUNCTIONAL PROTEIN GLMU"/>
    <property type="match status" value="1"/>
</dbReference>
<dbReference type="Pfam" id="PF25087">
    <property type="entry name" value="GMPPB_C"/>
    <property type="match status" value="1"/>
</dbReference>
<keyword evidence="24" id="KW-1185">Reference proteome</keyword>
<organism evidence="23 24">
    <name type="scientific">Clostridium cylindrosporum DSM 605</name>
    <dbReference type="NCBI Taxonomy" id="1121307"/>
    <lineage>
        <taxon>Bacteria</taxon>
        <taxon>Bacillati</taxon>
        <taxon>Bacillota</taxon>
        <taxon>Clostridia</taxon>
        <taxon>Eubacteriales</taxon>
        <taxon>Clostridiaceae</taxon>
        <taxon>Clostridium</taxon>
    </lineage>
</organism>
<evidence type="ECO:0000256" key="17">
    <source>
        <dbReference type="ARBA" id="ARBA00048247"/>
    </source>
</evidence>
<keyword evidence="12 20" id="KW-0133">Cell shape</keyword>
<comment type="catalytic activity">
    <reaction evidence="17 20">
        <text>alpha-D-glucosamine 1-phosphate + acetyl-CoA = N-acetyl-alpha-D-glucosamine 1-phosphate + CoA + H(+)</text>
        <dbReference type="Rhea" id="RHEA:13725"/>
        <dbReference type="ChEBI" id="CHEBI:15378"/>
        <dbReference type="ChEBI" id="CHEBI:57287"/>
        <dbReference type="ChEBI" id="CHEBI:57288"/>
        <dbReference type="ChEBI" id="CHEBI:57776"/>
        <dbReference type="ChEBI" id="CHEBI:58516"/>
        <dbReference type="EC" id="2.3.1.157"/>
    </reaction>
</comment>
<dbReference type="EC" id="2.3.1.157" evidence="20"/>
<dbReference type="UniPathway" id="UPA00973"/>
<comment type="subcellular location">
    <subcellularLocation>
        <location evidence="1 20">Cytoplasm</location>
    </subcellularLocation>
</comment>
<dbReference type="SUPFAM" id="SSF53448">
    <property type="entry name" value="Nucleotide-diphospho-sugar transferases"/>
    <property type="match status" value="1"/>
</dbReference>
<feature type="binding site" evidence="20">
    <location>
        <begin position="385"/>
        <end position="386"/>
    </location>
    <ligand>
        <name>acetyl-CoA</name>
        <dbReference type="ChEBI" id="CHEBI:57288"/>
    </ligand>
</feature>
<dbReference type="EC" id="2.7.7.23" evidence="20"/>
<dbReference type="GO" id="GO:0071555">
    <property type="term" value="P:cell wall organization"/>
    <property type="evidence" value="ECO:0007669"/>
    <property type="project" value="UniProtKB-KW"/>
</dbReference>
<dbReference type="InterPro" id="IPR001451">
    <property type="entry name" value="Hexapep"/>
</dbReference>
<sequence length="457" mass="49186">MKACYGLILAAGEGKRMKSKLPKVLHKVCGKSMIDYIIDAVKGANAKDTVVVVGHKADIVKGHLGNKVSTAFQDKQLGTGHAVMCCEEFLKDKDGIVIVLAGDGPLITKETISKVFEYHIESGSSATILTADAIDPTGLGRIVRNENGEIEKIVEHKDATEKEREITEVNSSNYCFEIKELISALRKINNNNAQGEYYLTDVIEILKGEGKKVSAYKTSFKEFMAVNSRDQLATASAAMKERILEKLMADGVTIIDPLSTYIESDVTIGSDTIVYPGAFIEGNTTIGEDCIIGHNTRIVDAKIGNGVEVQSSVIISSEVKDSTKIGPFAYIRPDSVIGENVKIGDFVEIKKSTIGNGTKISHLTYVGDSEVGEGCNFGCGTVTVNYDGKNKYKTIVKDNAFIGCNTNLVAPVTIGENAYTAAGSTITKDVPDGALAIGRSKDVIKKGWVQKRGIKKK</sequence>
<feature type="binding site" evidence="20">
    <location>
        <position position="155"/>
    </location>
    <ligand>
        <name>UDP-N-acetyl-alpha-D-glucosamine</name>
        <dbReference type="ChEBI" id="CHEBI:57705"/>
    </ligand>
</feature>
<evidence type="ECO:0000256" key="6">
    <source>
        <dbReference type="ARBA" id="ARBA00022490"/>
    </source>
</evidence>
<keyword evidence="13 20" id="KW-0573">Peptidoglycan synthesis</keyword>
<dbReference type="Proteomes" id="UP000036756">
    <property type="component" value="Unassembled WGS sequence"/>
</dbReference>
<evidence type="ECO:0000256" key="16">
    <source>
        <dbReference type="ARBA" id="ARBA00023316"/>
    </source>
</evidence>
<dbReference type="NCBIfam" id="NF010934">
    <property type="entry name" value="PRK14354.1"/>
    <property type="match status" value="1"/>
</dbReference>
<proteinExistence type="inferred from homology"/>
<dbReference type="GO" id="GO:0006048">
    <property type="term" value="P:UDP-N-acetylglucosamine biosynthetic process"/>
    <property type="evidence" value="ECO:0007669"/>
    <property type="project" value="UniProtKB-UniPathway"/>
</dbReference>
<reference evidence="23 24" key="1">
    <citation type="submission" date="2015-06" db="EMBL/GenBank/DDBJ databases">
        <title>Draft genome sequence of the purine-degrading Clostridium cylindrosporum HC-1 (DSM 605).</title>
        <authorList>
            <person name="Poehlein A."/>
            <person name="Schiel-Bengelsdorf B."/>
            <person name="Bengelsdorf F."/>
            <person name="Daniel R."/>
            <person name="Duerre P."/>
        </authorList>
    </citation>
    <scope>NUCLEOTIDE SEQUENCE [LARGE SCALE GENOMIC DNA]</scope>
    <source>
        <strain evidence="23 24">DSM 605</strain>
    </source>
</reference>
<feature type="binding site" evidence="20">
    <location>
        <begin position="78"/>
        <end position="79"/>
    </location>
    <ligand>
        <name>UDP-N-acetyl-alpha-D-glucosamine</name>
        <dbReference type="ChEBI" id="CHEBI:57705"/>
    </ligand>
</feature>
<dbReference type="InterPro" id="IPR056729">
    <property type="entry name" value="GMPPB_C"/>
</dbReference>
<feature type="domain" description="Nucleotidyl transferase" evidence="21">
    <location>
        <begin position="6"/>
        <end position="219"/>
    </location>
</feature>
<dbReference type="PATRIC" id="fig|1121307.3.peg.1692"/>
<dbReference type="PANTHER" id="PTHR43584">
    <property type="entry name" value="NUCLEOTIDYL TRANSFERASE"/>
    <property type="match status" value="1"/>
</dbReference>
<evidence type="ECO:0000256" key="4">
    <source>
        <dbReference type="ARBA" id="ARBA00007707"/>
    </source>
</evidence>
<dbReference type="GO" id="GO:0005737">
    <property type="term" value="C:cytoplasm"/>
    <property type="evidence" value="ECO:0007669"/>
    <property type="project" value="UniProtKB-SubCell"/>
</dbReference>
<dbReference type="InterPro" id="IPR011004">
    <property type="entry name" value="Trimer_LpxA-like_sf"/>
</dbReference>
<keyword evidence="11 20" id="KW-0460">Magnesium</keyword>
<feature type="binding site" evidence="20">
    <location>
        <position position="103"/>
    </location>
    <ligand>
        <name>Mg(2+)</name>
        <dbReference type="ChEBI" id="CHEBI:18420"/>
    </ligand>
</feature>
<comment type="caution">
    <text evidence="20">Lacks conserved residue(s) required for the propagation of feature annotation.</text>
</comment>
<protein>
    <recommendedName>
        <fullName evidence="20">Bifunctional protein GlmU</fullName>
    </recommendedName>
    <domain>
        <recommendedName>
            <fullName evidence="20">UDP-N-acetylglucosamine pyrophosphorylase</fullName>
            <ecNumber evidence="20">2.7.7.23</ecNumber>
        </recommendedName>
        <alternativeName>
            <fullName evidence="20">N-acetylglucosamine-1-phosphate uridyltransferase</fullName>
        </alternativeName>
    </domain>
    <domain>
        <recommendedName>
            <fullName evidence="20">Glucosamine-1-phosphate N-acetyltransferase</fullName>
            <ecNumber evidence="20">2.3.1.157</ecNumber>
        </recommendedName>
    </domain>
</protein>
<evidence type="ECO:0000256" key="20">
    <source>
        <dbReference type="HAMAP-Rule" id="MF_01631"/>
    </source>
</evidence>
<evidence type="ECO:0000256" key="8">
    <source>
        <dbReference type="ARBA" id="ARBA00022695"/>
    </source>
</evidence>